<organism evidence="1 2">
    <name type="scientific">Pedobacter frigoris</name>
    <dbReference type="NCBI Taxonomy" id="2571272"/>
    <lineage>
        <taxon>Bacteria</taxon>
        <taxon>Pseudomonadati</taxon>
        <taxon>Bacteroidota</taxon>
        <taxon>Sphingobacteriia</taxon>
        <taxon>Sphingobacteriales</taxon>
        <taxon>Sphingobacteriaceae</taxon>
        <taxon>Pedobacter</taxon>
    </lineage>
</organism>
<name>A0A4U1CSA1_9SPHI</name>
<accession>A0A4U1CSA1</accession>
<reference evidence="1 2" key="1">
    <citation type="submission" date="2019-04" db="EMBL/GenBank/DDBJ databases">
        <title>Pedobacter sp. RP-3-15 sp. nov., isolated from Arctic soil.</title>
        <authorList>
            <person name="Dahal R.H."/>
            <person name="Kim D.-U."/>
        </authorList>
    </citation>
    <scope>NUCLEOTIDE SEQUENCE [LARGE SCALE GENOMIC DNA]</scope>
    <source>
        <strain evidence="1 2">RP-3-15</strain>
    </source>
</reference>
<dbReference type="AlphaFoldDB" id="A0A4U1CSA1"/>
<dbReference type="InterPro" id="IPR032299">
    <property type="entry name" value="DUF4843"/>
</dbReference>
<evidence type="ECO:0000313" key="1">
    <source>
        <dbReference type="EMBL" id="TKC08598.1"/>
    </source>
</evidence>
<dbReference type="Proteomes" id="UP000307244">
    <property type="component" value="Unassembled WGS sequence"/>
</dbReference>
<gene>
    <name evidence="1" type="ORF">FA047_00410</name>
</gene>
<dbReference type="PROSITE" id="PS51257">
    <property type="entry name" value="PROKAR_LIPOPROTEIN"/>
    <property type="match status" value="1"/>
</dbReference>
<protein>
    <submittedName>
        <fullName evidence="1">DUF4843 domain-containing protein</fullName>
    </submittedName>
</protein>
<dbReference type="OrthoDB" id="1094829at2"/>
<dbReference type="RefSeq" id="WP_136834019.1">
    <property type="nucleotide sequence ID" value="NZ_SWBQ01000001.1"/>
</dbReference>
<evidence type="ECO:0000313" key="2">
    <source>
        <dbReference type="Proteomes" id="UP000307244"/>
    </source>
</evidence>
<keyword evidence="2" id="KW-1185">Reference proteome</keyword>
<sequence>MKLNMIYAVGFLFLMSSCEKAKELRYDNELSTLNIWLGANLQMQDSLVYNYAFKSLNESDTIKFSVRLSGLPGNQDREFKLKAISGDLDRVKEGVHYVFPKYILKANTYEGVFPILIKRSADFKNKEARVVFALSENESFKKGVREQSSMKVILKEEFSKPANWDVEPYPYTRLSTFFGAYSNVKFQFITTVIGRIPTFRVRSAGVPVPPDEVYYTQAQYWQSRCKLELAKYNAEHPGQPLKDGDETIVFP</sequence>
<dbReference type="Pfam" id="PF16132">
    <property type="entry name" value="DUF4843"/>
    <property type="match status" value="1"/>
</dbReference>
<comment type="caution">
    <text evidence="1">The sequence shown here is derived from an EMBL/GenBank/DDBJ whole genome shotgun (WGS) entry which is preliminary data.</text>
</comment>
<proteinExistence type="predicted"/>
<dbReference type="EMBL" id="SWBQ01000001">
    <property type="protein sequence ID" value="TKC08598.1"/>
    <property type="molecule type" value="Genomic_DNA"/>
</dbReference>